<dbReference type="SUPFAM" id="SSF51905">
    <property type="entry name" value="FAD/NAD(P)-binding domain"/>
    <property type="match status" value="1"/>
</dbReference>
<proteinExistence type="predicted"/>
<sequence>MKNGNGSFWLDSTRSLARRRERLEGDVHADVVIVGAGYTGLWTAYWLKRNDPALDVVVLDQEYVGFGASGRNGGWITGKTVGLRKNLISDTVSREAVAAMERVCHQAVYEIDDLMKSENKDIDAHRGGWMQIARTDSELERLKAHVTADRAWGFNEDELRLMDAEETYSRVHVSGVTGGIFSPYSVKCNPAKLAYAIAELCEDMGVTIYENTHVEDITHGDCRTSRGHAFGKLVVLATEGYTSAMPGMKRELLPMISSMVVTEPLSAEAWQEIGWDGYECMSGAQHMYFYSQRTADDRIAIGGRGIPYFWGSQFDRNGELDRNTIQQLTDTLRGLFPTVPMEFAHAWRGILGVPRDWSPFVDVNRSTRLVRVGGYAGQGVTAAYVAGRTVADIATEKSSGLTTSSWVRKVPRNWEPEPLRWIGSRAVQTLYQFADNIEHRRGGTETSFFGKAANIVAGRN</sequence>
<evidence type="ECO:0000259" key="1">
    <source>
        <dbReference type="Pfam" id="PF01266"/>
    </source>
</evidence>
<dbReference type="Pfam" id="PF01266">
    <property type="entry name" value="DAO"/>
    <property type="match status" value="1"/>
</dbReference>
<dbReference type="Gene3D" id="3.50.50.60">
    <property type="entry name" value="FAD/NAD(P)-binding domain"/>
    <property type="match status" value="1"/>
</dbReference>
<dbReference type="InterPro" id="IPR006076">
    <property type="entry name" value="FAD-dep_OxRdtase"/>
</dbReference>
<dbReference type="EMBL" id="JACSPY010000020">
    <property type="protein sequence ID" value="MBD8021793.1"/>
    <property type="molecule type" value="Genomic_DNA"/>
</dbReference>
<dbReference type="Proteomes" id="UP000651517">
    <property type="component" value="Unassembled WGS sequence"/>
</dbReference>
<keyword evidence="3" id="KW-1185">Reference proteome</keyword>
<dbReference type="InterPro" id="IPR036188">
    <property type="entry name" value="FAD/NAD-bd_sf"/>
</dbReference>
<dbReference type="Gene3D" id="3.30.9.10">
    <property type="entry name" value="D-Amino Acid Oxidase, subunit A, domain 2"/>
    <property type="match status" value="1"/>
</dbReference>
<name>A0ABR8WY09_9MICO</name>
<evidence type="ECO:0000313" key="3">
    <source>
        <dbReference type="Proteomes" id="UP000651517"/>
    </source>
</evidence>
<gene>
    <name evidence="2" type="ORF">H9634_13490</name>
</gene>
<evidence type="ECO:0000313" key="2">
    <source>
        <dbReference type="EMBL" id="MBD8021793.1"/>
    </source>
</evidence>
<feature type="domain" description="FAD dependent oxidoreductase" evidence="1">
    <location>
        <begin position="30"/>
        <end position="392"/>
    </location>
</feature>
<reference evidence="2 3" key="1">
    <citation type="submission" date="2020-08" db="EMBL/GenBank/DDBJ databases">
        <title>A Genomic Blueprint of the Chicken Gut Microbiome.</title>
        <authorList>
            <person name="Gilroy R."/>
            <person name="Ravi A."/>
            <person name="Getino M."/>
            <person name="Pursley I."/>
            <person name="Horton D.L."/>
            <person name="Alikhan N.-F."/>
            <person name="Baker D."/>
            <person name="Gharbi K."/>
            <person name="Hall N."/>
            <person name="Watson M."/>
            <person name="Adriaenssens E.M."/>
            <person name="Foster-Nyarko E."/>
            <person name="Jarju S."/>
            <person name="Secka A."/>
            <person name="Antonio M."/>
            <person name="Oren A."/>
            <person name="Chaudhuri R."/>
            <person name="La Ragione R.M."/>
            <person name="Hildebrand F."/>
            <person name="Pallen M.J."/>
        </authorList>
    </citation>
    <scope>NUCLEOTIDE SEQUENCE [LARGE SCALE GENOMIC DNA]</scope>
    <source>
        <strain evidence="2 3">Re57</strain>
    </source>
</reference>
<dbReference type="PANTHER" id="PTHR13847:SF285">
    <property type="entry name" value="FAD DEPENDENT OXIDOREDUCTASE DOMAIN-CONTAINING PROTEIN"/>
    <property type="match status" value="1"/>
</dbReference>
<comment type="caution">
    <text evidence="2">The sequence shown here is derived from an EMBL/GenBank/DDBJ whole genome shotgun (WGS) entry which is preliminary data.</text>
</comment>
<accession>A0ABR8WY09</accession>
<organism evidence="2 3">
    <name type="scientific">Brevibacterium gallinarum</name>
    <dbReference type="NCBI Taxonomy" id="2762220"/>
    <lineage>
        <taxon>Bacteria</taxon>
        <taxon>Bacillati</taxon>
        <taxon>Actinomycetota</taxon>
        <taxon>Actinomycetes</taxon>
        <taxon>Micrococcales</taxon>
        <taxon>Brevibacteriaceae</taxon>
        <taxon>Brevibacterium</taxon>
    </lineage>
</organism>
<dbReference type="RefSeq" id="WP_191727326.1">
    <property type="nucleotide sequence ID" value="NZ_JACSPY010000020.1"/>
</dbReference>
<protein>
    <submittedName>
        <fullName evidence="2">FAD-dependent oxidoreductase</fullName>
    </submittedName>
</protein>
<dbReference type="PANTHER" id="PTHR13847">
    <property type="entry name" value="SARCOSINE DEHYDROGENASE-RELATED"/>
    <property type="match status" value="1"/>
</dbReference>